<proteinExistence type="predicted"/>
<sequence>MPVKSVVSDALQAPYQALFKARFTAPVGCAFKATSGTIQSTFQASFATSFPDPVKTPLRRLSGSPNAIYSSRRHATGDSCLIGVSVDSCLAGAP</sequence>
<dbReference type="EMBL" id="CP126656">
    <property type="protein sequence ID" value="WJZ94929.1"/>
    <property type="molecule type" value="Genomic_DNA"/>
</dbReference>
<protein>
    <submittedName>
        <fullName evidence="1">Uncharacterized protein</fullName>
    </submittedName>
</protein>
<evidence type="ECO:0000313" key="1">
    <source>
        <dbReference type="EMBL" id="WJZ94929.1"/>
    </source>
</evidence>
<reference evidence="1 2" key="1">
    <citation type="journal article" date="2023" name="Hortic Res">
        <title>The complete reference genome for grapevine (Vitis vinifera L.) genetics and breeding.</title>
        <authorList>
            <person name="Shi X."/>
            <person name="Cao S."/>
            <person name="Wang X."/>
            <person name="Huang S."/>
            <person name="Wang Y."/>
            <person name="Liu Z."/>
            <person name="Liu W."/>
            <person name="Leng X."/>
            <person name="Peng Y."/>
            <person name="Wang N."/>
            <person name="Wang Y."/>
            <person name="Ma Z."/>
            <person name="Xu X."/>
            <person name="Zhang F."/>
            <person name="Xue H."/>
            <person name="Zhong H."/>
            <person name="Wang Y."/>
            <person name="Zhang K."/>
            <person name="Velt A."/>
            <person name="Avia K."/>
            <person name="Holtgrawe D."/>
            <person name="Grimplet J."/>
            <person name="Matus J.T."/>
            <person name="Ware D."/>
            <person name="Wu X."/>
            <person name="Wang H."/>
            <person name="Liu C."/>
            <person name="Fang Y."/>
            <person name="Rustenholz C."/>
            <person name="Cheng Z."/>
            <person name="Xiao H."/>
            <person name="Zhou Y."/>
        </authorList>
    </citation>
    <scope>NUCLEOTIDE SEQUENCE [LARGE SCALE GENOMIC DNA]</scope>
    <source>
        <strain evidence="2">cv. Pinot noir / PN40024</strain>
        <tissue evidence="1">Leaf</tissue>
    </source>
</reference>
<keyword evidence="2" id="KW-1185">Reference proteome</keyword>
<gene>
    <name evidence="1" type="ORF">VitviT2T_013740</name>
</gene>
<accession>A0ABY9CK62</accession>
<organism evidence="1 2">
    <name type="scientific">Vitis vinifera</name>
    <name type="common">Grape</name>
    <dbReference type="NCBI Taxonomy" id="29760"/>
    <lineage>
        <taxon>Eukaryota</taxon>
        <taxon>Viridiplantae</taxon>
        <taxon>Streptophyta</taxon>
        <taxon>Embryophyta</taxon>
        <taxon>Tracheophyta</taxon>
        <taxon>Spermatophyta</taxon>
        <taxon>Magnoliopsida</taxon>
        <taxon>eudicotyledons</taxon>
        <taxon>Gunneridae</taxon>
        <taxon>Pentapetalae</taxon>
        <taxon>rosids</taxon>
        <taxon>Vitales</taxon>
        <taxon>Vitaceae</taxon>
        <taxon>Viteae</taxon>
        <taxon>Vitis</taxon>
    </lineage>
</organism>
<evidence type="ECO:0000313" key="2">
    <source>
        <dbReference type="Proteomes" id="UP001227230"/>
    </source>
</evidence>
<name>A0ABY9CK62_VITVI</name>
<dbReference type="Proteomes" id="UP001227230">
    <property type="component" value="Chromosome 9"/>
</dbReference>